<accession>A0A2T3AD25</accession>
<keyword evidence="3" id="KW-0378">Hydrolase</keyword>
<dbReference type="InParanoid" id="A0A2T3AD25"/>
<evidence type="ECO:0000259" key="2">
    <source>
        <dbReference type="Pfam" id="PF11790"/>
    </source>
</evidence>
<dbReference type="OrthoDB" id="43654at2759"/>
<dbReference type="STRING" id="2025994.A0A2T3AD25"/>
<dbReference type="InterPro" id="IPR024655">
    <property type="entry name" value="Asl1_glyco_hydro_catalytic"/>
</dbReference>
<dbReference type="Pfam" id="PF11790">
    <property type="entry name" value="Glyco_hydro_cc"/>
    <property type="match status" value="1"/>
</dbReference>
<gene>
    <name evidence="3" type="ORF">BD289DRAFT_186111</name>
</gene>
<proteinExistence type="predicted"/>
<evidence type="ECO:0000256" key="1">
    <source>
        <dbReference type="SAM" id="MobiDB-lite"/>
    </source>
</evidence>
<dbReference type="GO" id="GO:0009277">
    <property type="term" value="C:fungal-type cell wall"/>
    <property type="evidence" value="ECO:0007669"/>
    <property type="project" value="TreeGrafter"/>
</dbReference>
<reference evidence="3 4" key="1">
    <citation type="journal article" date="2018" name="Mycol. Prog.">
        <title>Coniella lustricola, a new species from submerged detritus.</title>
        <authorList>
            <person name="Raudabaugh D.B."/>
            <person name="Iturriaga T."/>
            <person name="Carver A."/>
            <person name="Mondo S."/>
            <person name="Pangilinan J."/>
            <person name="Lipzen A."/>
            <person name="He G."/>
            <person name="Amirebrahimi M."/>
            <person name="Grigoriev I.V."/>
            <person name="Miller A.N."/>
        </authorList>
    </citation>
    <scope>NUCLEOTIDE SEQUENCE [LARGE SCALE GENOMIC DNA]</scope>
    <source>
        <strain evidence="3 4">B22-T-1</strain>
    </source>
</reference>
<organism evidence="3 4">
    <name type="scientific">Coniella lustricola</name>
    <dbReference type="NCBI Taxonomy" id="2025994"/>
    <lineage>
        <taxon>Eukaryota</taxon>
        <taxon>Fungi</taxon>
        <taxon>Dikarya</taxon>
        <taxon>Ascomycota</taxon>
        <taxon>Pezizomycotina</taxon>
        <taxon>Sordariomycetes</taxon>
        <taxon>Sordariomycetidae</taxon>
        <taxon>Diaporthales</taxon>
        <taxon>Schizoparmaceae</taxon>
        <taxon>Coniella</taxon>
    </lineage>
</organism>
<dbReference type="Proteomes" id="UP000241462">
    <property type="component" value="Unassembled WGS sequence"/>
</dbReference>
<dbReference type="Gene3D" id="3.20.20.80">
    <property type="entry name" value="Glycosidases"/>
    <property type="match status" value="1"/>
</dbReference>
<dbReference type="InterPro" id="IPR017853">
    <property type="entry name" value="GH"/>
</dbReference>
<feature type="compositionally biased region" description="Gly residues" evidence="1">
    <location>
        <begin position="244"/>
        <end position="264"/>
    </location>
</feature>
<dbReference type="SUPFAM" id="SSF51445">
    <property type="entry name" value="(Trans)glycosidases"/>
    <property type="match status" value="1"/>
</dbReference>
<dbReference type="InterPro" id="IPR053183">
    <property type="entry name" value="ASL1"/>
</dbReference>
<dbReference type="GO" id="GO:0016787">
    <property type="term" value="F:hydrolase activity"/>
    <property type="evidence" value="ECO:0007669"/>
    <property type="project" value="UniProtKB-KW"/>
</dbReference>
<keyword evidence="4" id="KW-1185">Reference proteome</keyword>
<feature type="domain" description="Asl1-like glycosyl hydrolase catalytic" evidence="2">
    <location>
        <begin position="12"/>
        <end position="240"/>
    </location>
</feature>
<name>A0A2T3AD25_9PEZI</name>
<dbReference type="GO" id="GO:0071966">
    <property type="term" value="P:fungal-type cell wall polysaccharide metabolic process"/>
    <property type="evidence" value="ECO:0007669"/>
    <property type="project" value="TreeGrafter"/>
</dbReference>
<dbReference type="PANTHER" id="PTHR34154">
    <property type="entry name" value="ALKALI-SENSITIVE LINKAGE PROTEIN 1"/>
    <property type="match status" value="1"/>
</dbReference>
<dbReference type="AlphaFoldDB" id="A0A2T3AD25"/>
<dbReference type="PANTHER" id="PTHR34154:SF10">
    <property type="entry name" value="ASL1-LIKE GLYCOSYL HYDROLASE CATALYTIC DOMAIN-CONTAINING PROTEIN"/>
    <property type="match status" value="1"/>
</dbReference>
<sequence length="362" mass="39270">MGSLALGASKRGLAYNENIPLKEFGGNGTYISWQYNWGSSTAHKQDNGREYVPMLWSNYTTANFTWTADAQAWIANGSTHLLAFNEPEQSAQANLSPAVAASFYRVYLEPFAGQAKLGAPAVSNDGWDWLNQFLGNCSDCTIDFIPVHWYNPWNLTSDLEMWVNKTCGLPAGRPVWVTEFGPTDAASLTTDQQNTFLEQATNFLDTTPCVERYAYFGSADGDESLLANGGPCLSTLGKQYTYGSGSGSSSGSGDENGVGKGTGGQSQTNVTISGGTSDGVGNGMFTDVVASIDGATATTASTCITTAVAVSTRPACKKRRGRDRACTHARAYQHVHYHMHQHDLQEEHQHQHRHNLEHQHHK</sequence>
<protein>
    <submittedName>
        <fullName evidence="3">Glycosyl hydrolase catalytic core-domain-containing protein</fullName>
    </submittedName>
</protein>
<feature type="region of interest" description="Disordered" evidence="1">
    <location>
        <begin position="341"/>
        <end position="362"/>
    </location>
</feature>
<evidence type="ECO:0000313" key="4">
    <source>
        <dbReference type="Proteomes" id="UP000241462"/>
    </source>
</evidence>
<evidence type="ECO:0000313" key="3">
    <source>
        <dbReference type="EMBL" id="PSR92148.1"/>
    </source>
</evidence>
<feature type="compositionally biased region" description="Polar residues" evidence="1">
    <location>
        <begin position="265"/>
        <end position="275"/>
    </location>
</feature>
<feature type="region of interest" description="Disordered" evidence="1">
    <location>
        <begin position="244"/>
        <end position="278"/>
    </location>
</feature>
<dbReference type="EMBL" id="KZ678409">
    <property type="protein sequence ID" value="PSR92148.1"/>
    <property type="molecule type" value="Genomic_DNA"/>
</dbReference>